<reference evidence="2 3" key="1">
    <citation type="submission" date="2017-04" db="EMBL/GenBank/DDBJ databases">
        <authorList>
            <person name="Afonso C.L."/>
            <person name="Miller P.J."/>
            <person name="Scott M.A."/>
            <person name="Spackman E."/>
            <person name="Goraichik I."/>
            <person name="Dimitrov K.M."/>
            <person name="Suarez D.L."/>
            <person name="Swayne D.E."/>
        </authorList>
    </citation>
    <scope>NUCLEOTIDE SEQUENCE [LARGE SCALE GENOMIC DNA]</scope>
    <source>
        <strain evidence="3">XA(T)</strain>
    </source>
</reference>
<evidence type="ECO:0000259" key="1">
    <source>
        <dbReference type="Pfam" id="PF01636"/>
    </source>
</evidence>
<dbReference type="InterPro" id="IPR011009">
    <property type="entry name" value="Kinase-like_dom_sf"/>
</dbReference>
<dbReference type="EMBL" id="CP020715">
    <property type="protein sequence ID" value="ARJ05687.1"/>
    <property type="molecule type" value="Genomic_DNA"/>
</dbReference>
<dbReference type="KEGG" id="cphy:B5808_10985"/>
<dbReference type="Proteomes" id="UP000192775">
    <property type="component" value="Chromosome"/>
</dbReference>
<feature type="domain" description="Aminoglycoside phosphotransferase" evidence="1">
    <location>
        <begin position="39"/>
        <end position="251"/>
    </location>
</feature>
<dbReference type="InterPro" id="IPR002575">
    <property type="entry name" value="Aminoglycoside_PTrfase"/>
</dbReference>
<evidence type="ECO:0000313" key="3">
    <source>
        <dbReference type="Proteomes" id="UP000192775"/>
    </source>
</evidence>
<dbReference type="SUPFAM" id="SSF56112">
    <property type="entry name" value="Protein kinase-like (PK-like)"/>
    <property type="match status" value="1"/>
</dbReference>
<dbReference type="Pfam" id="PF01636">
    <property type="entry name" value="APH"/>
    <property type="match status" value="1"/>
</dbReference>
<dbReference type="Gene3D" id="3.90.1200.10">
    <property type="match status" value="1"/>
</dbReference>
<dbReference type="STRING" id="1619308.B5808_10985"/>
<proteinExistence type="predicted"/>
<sequence>MARSHLTLAALAASAMPGADIVATRPISSGTQGRYDSAVLSLRTGDEVIVRVPTDDEAASEQSLDLVALQALTAGVRSRLPFRVPGYEGQAPVGDTRAVVYDFIPGTPASLGDITADGATAGSVGAAIAAVHTLPTSVVTEAGLTVNSASQLAARSRKLAERAAATGKVPQALSTRWALAHDDSALWQFQPSVVNGTLSPESFLMVGDHVSGVLGWSGLAVGDPAVDLFWLSSAATPEGAELVFSAYERALPRPADRQLRKRARLYAELEIARWLLHGLGTRDQGVVGDAESMLASLASSVQSDLLNPLSTDTGQVMAVEEVEALLDRTPVRTSSTADPASRITED</sequence>
<evidence type="ECO:0000313" key="2">
    <source>
        <dbReference type="EMBL" id="ARJ05687.1"/>
    </source>
</evidence>
<protein>
    <recommendedName>
        <fullName evidence="1">Aminoglycoside phosphotransferase domain-containing protein</fullName>
    </recommendedName>
</protein>
<dbReference type="RefSeq" id="WP_085019825.1">
    <property type="nucleotide sequence ID" value="NZ_BMHD01000001.1"/>
</dbReference>
<name>A0A1X9LKN7_9MICO</name>
<organism evidence="2 3">
    <name type="scientific">Cnuibacter physcomitrellae</name>
    <dbReference type="NCBI Taxonomy" id="1619308"/>
    <lineage>
        <taxon>Bacteria</taxon>
        <taxon>Bacillati</taxon>
        <taxon>Actinomycetota</taxon>
        <taxon>Actinomycetes</taxon>
        <taxon>Micrococcales</taxon>
        <taxon>Microbacteriaceae</taxon>
        <taxon>Cnuibacter</taxon>
    </lineage>
</organism>
<keyword evidence="3" id="KW-1185">Reference proteome</keyword>
<gene>
    <name evidence="2" type="ORF">B5808_10985</name>
</gene>
<accession>A0A1X9LKN7</accession>
<dbReference type="AlphaFoldDB" id="A0A1X9LKN7"/>